<keyword evidence="2" id="KW-1185">Reference proteome</keyword>
<feature type="compositionally biased region" description="Polar residues" evidence="1">
    <location>
        <begin position="962"/>
        <end position="971"/>
    </location>
</feature>
<feature type="region of interest" description="Disordered" evidence="1">
    <location>
        <begin position="1"/>
        <end position="114"/>
    </location>
</feature>
<feature type="compositionally biased region" description="Basic and acidic residues" evidence="1">
    <location>
        <begin position="502"/>
        <end position="516"/>
    </location>
</feature>
<dbReference type="GeneID" id="109469828"/>
<name>A0A6P4YI65_BRABE</name>
<feature type="compositionally biased region" description="Basic and acidic residues" evidence="1">
    <location>
        <begin position="29"/>
        <end position="42"/>
    </location>
</feature>
<feature type="region of interest" description="Disordered" evidence="1">
    <location>
        <begin position="232"/>
        <end position="267"/>
    </location>
</feature>
<feature type="compositionally biased region" description="Polar residues" evidence="1">
    <location>
        <begin position="18"/>
        <end position="28"/>
    </location>
</feature>
<feature type="compositionally biased region" description="Basic and acidic residues" evidence="1">
    <location>
        <begin position="60"/>
        <end position="99"/>
    </location>
</feature>
<dbReference type="RefSeq" id="XP_019624108.1">
    <property type="nucleotide sequence ID" value="XM_019768549.1"/>
</dbReference>
<dbReference type="Proteomes" id="UP000515135">
    <property type="component" value="Unplaced"/>
</dbReference>
<dbReference type="KEGG" id="bbel:109469828"/>
<protein>
    <submittedName>
        <fullName evidence="3 4">Uncharacterized protein LOC109469828</fullName>
    </submittedName>
</protein>
<sequence>MSSNGGNPVETAKDKTKLNGSISTARMESSTHHQLHVDEGRDNSNTIKPKKRPSSLLKLRIADLEGNQHERMDKDAEDQATHKEHPRAGRATLHHDQEHNNNTQPPETSETLSTNSNERMNAQLHDAHLTQRYAGTFCLRNPCKKELSGHERASVRKHGLKYISCLPVRCIDLDGKRYCFLSDVHRLVPHKRKNDIVKVCRALGLHTRSDRVEVKDRATLLKILKVVMGLPNDHSPATSAQESADGFSTSSKQEPEGTGVLQPQCDVNPDKHLSVSGQSKQHLDGGIISVGKSHSKVPWLYHQQVEMVTVGDVESEIPAASLDGVQRYEMPPWGPEVLNRYAATAGLKQVYHSNQQLVPLRGLDVRARTSGPSYVSDIAHEGNDEHMENDESAAVMHSPLSRTGHSEDVSEDPSHEVEKNEVDCEESMDVAAPNTDVTSEDNASSSPTLCDRNPEPHCLADPGDVCNENEHVTGEPDFCNVKKEEVLDDLAPCRYMHQAEETYRSRHGSIERKTPDTEDVPTPQSQTRETTAWEDLICISSCWSAVSDKPAVAPVELQPPQTVVSEREDLKHELKWETVAEGPPIPVVERDGSRYVLTSDVSSLLRGVDAGEFMDALTILELSIIPCSPEVGKCFADEAGKPMEQCRSMVKLNMTLGATVKMLLMIFKQSSSGKSGGGPHGNKTQTSADKPLSEGRTSPMTTDRPISRTSTTSVRSDETSLQSNPLASPGNNAYSEPQQNQAGDTQPMCMPDLPMHQRYRPWEMCNNSASSEPRQSHARSLASPPEPSNHFSPPLPRGDTLSAANPFDQPQQGRRNANNVRSLPTVSSPTSHQHVMRSSSFVDRADVPVRPQSHSHAVSNREFVPPRLHTSPGCSLQVNHSAFVPYARAQHRDVVSTILYPRHHLQTLLSSHGHGHPLSPTAQDQLMWARQLTPPTSRDTPPPYSVHHLHNVPSTARHRSADNQAPSHRLP</sequence>
<feature type="region of interest" description="Disordered" evidence="1">
    <location>
        <begin position="502"/>
        <end position="529"/>
    </location>
</feature>
<organism evidence="2 4">
    <name type="scientific">Branchiostoma belcheri</name>
    <name type="common">Amphioxus</name>
    <dbReference type="NCBI Taxonomy" id="7741"/>
    <lineage>
        <taxon>Eukaryota</taxon>
        <taxon>Metazoa</taxon>
        <taxon>Chordata</taxon>
        <taxon>Cephalochordata</taxon>
        <taxon>Leptocardii</taxon>
        <taxon>Amphioxiformes</taxon>
        <taxon>Branchiostomatidae</taxon>
        <taxon>Branchiostoma</taxon>
    </lineage>
</organism>
<feature type="compositionally biased region" description="Basic and acidic residues" evidence="1">
    <location>
        <begin position="404"/>
        <end position="422"/>
    </location>
</feature>
<feature type="compositionally biased region" description="Polar residues" evidence="1">
    <location>
        <begin position="235"/>
        <end position="252"/>
    </location>
</feature>
<evidence type="ECO:0000313" key="2">
    <source>
        <dbReference type="Proteomes" id="UP000515135"/>
    </source>
</evidence>
<dbReference type="RefSeq" id="XP_019624107.1">
    <property type="nucleotide sequence ID" value="XM_019768548.1"/>
</dbReference>
<feature type="region of interest" description="Disordered" evidence="1">
    <location>
        <begin position="671"/>
        <end position="835"/>
    </location>
</feature>
<feature type="compositionally biased region" description="Polar residues" evidence="1">
    <location>
        <begin position="707"/>
        <end position="744"/>
    </location>
</feature>
<feature type="compositionally biased region" description="Polar residues" evidence="1">
    <location>
        <begin position="100"/>
        <end position="114"/>
    </location>
</feature>
<feature type="compositionally biased region" description="Polar residues" evidence="1">
    <location>
        <begin position="435"/>
        <end position="448"/>
    </location>
</feature>
<evidence type="ECO:0000313" key="4">
    <source>
        <dbReference type="RefSeq" id="XP_019624108.1"/>
    </source>
</evidence>
<evidence type="ECO:0000313" key="3">
    <source>
        <dbReference type="RefSeq" id="XP_019624107.1"/>
    </source>
</evidence>
<reference evidence="3 4" key="1">
    <citation type="submission" date="2025-04" db="UniProtKB">
        <authorList>
            <consortium name="RefSeq"/>
        </authorList>
    </citation>
    <scope>IDENTIFICATION</scope>
    <source>
        <tissue evidence="3 4">Gonad</tissue>
    </source>
</reference>
<feature type="region of interest" description="Disordered" evidence="1">
    <location>
        <begin position="933"/>
        <end position="971"/>
    </location>
</feature>
<dbReference type="OrthoDB" id="10600514at2759"/>
<gene>
    <name evidence="3 4" type="primary">LOC109469828</name>
</gene>
<feature type="compositionally biased region" description="Polar residues" evidence="1">
    <location>
        <begin position="808"/>
        <end position="835"/>
    </location>
</feature>
<feature type="region of interest" description="Disordered" evidence="1">
    <location>
        <begin position="401"/>
        <end position="455"/>
    </location>
</feature>
<evidence type="ECO:0000256" key="1">
    <source>
        <dbReference type="SAM" id="MobiDB-lite"/>
    </source>
</evidence>
<proteinExistence type="predicted"/>
<dbReference type="AlphaFoldDB" id="A0A6P4YI65"/>
<accession>A0A6P4YI65</accession>